<accession>A0ACD5IDW4</accession>
<dbReference type="Proteomes" id="UP001196097">
    <property type="component" value="Chromosome"/>
</dbReference>
<evidence type="ECO:0000313" key="1">
    <source>
        <dbReference type="EMBL" id="XRP71755.1"/>
    </source>
</evidence>
<keyword evidence="2" id="KW-1185">Reference proteome</keyword>
<gene>
    <name evidence="1" type="ORF">HF292_007985</name>
</gene>
<proteinExistence type="predicted"/>
<organism evidence="1 2">
    <name type="scientific">Acidithiobacillus ferruginosus</name>
    <dbReference type="NCBI Taxonomy" id="3063951"/>
    <lineage>
        <taxon>Bacteria</taxon>
        <taxon>Pseudomonadati</taxon>
        <taxon>Pseudomonadota</taxon>
        <taxon>Acidithiobacillia</taxon>
        <taxon>Acidithiobacillales</taxon>
        <taxon>Acidithiobacillaceae</taxon>
        <taxon>Acidithiobacillus</taxon>
    </lineage>
</organism>
<dbReference type="EMBL" id="CP130946">
    <property type="protein sequence ID" value="XRP71755.1"/>
    <property type="molecule type" value="Genomic_DNA"/>
</dbReference>
<reference evidence="1 2" key="1">
    <citation type="journal article" date="2021" name="ISME J.">
        <title>Genomic evolution of the class Acidithiobacillia: deep-branching Proteobacteria living in extreme acidic conditions.</title>
        <authorList>
            <person name="Moya-Beltran A."/>
            <person name="Beard S."/>
            <person name="Rojas-Villalobos C."/>
            <person name="Issotta F."/>
            <person name="Gallardo Y."/>
            <person name="Ulloa R."/>
            <person name="Giaveno A."/>
            <person name="Degli Esposti M."/>
            <person name="Johnson D.B."/>
            <person name="Quatrini R."/>
        </authorList>
    </citation>
    <scope>NUCLEOTIDE SEQUENCE [LARGE SCALE GENOMIC DNA]</scope>
    <source>
        <strain evidence="1 2">CF3</strain>
    </source>
</reference>
<name>A0ACD5IDW4_9PROT</name>
<evidence type="ECO:0000313" key="2">
    <source>
        <dbReference type="Proteomes" id="UP001196097"/>
    </source>
</evidence>
<sequence length="427" mass="43673">MCGLPSGIIFMRFFLCLCILFSAPDVYAATVATPNTIDMSLNGMGQWEMSNLPSAADPGTISDGPGFYYFTNPNNTPTVDSSGNVSADLPTPALPVPGDNAGITGISSTDLVKASDIAATLMPYLAYLAGLSPQARLAITGASALWSMYENYYNTDIASSSGSCSGTVCTTAYAACQASISSSLGTGYSVDTSTLPGSCYTSNGIDAGWGPYSFSSSSSTSTAPSAPTLAQTASMLAQNATNSLTALQDMPASNVAKIPMTQLLHGPSSATGPTSTSTSTDSSGNTTTTSSTPSYNIGYNGNQAQVTPTVQNVTKVCTSTGSCTTTNTASQPIQNTPFVAPTVSFASSGLSAALSGMQQTTPFANIGFGSAWLPQSCPPAPTWNVQLPFGYNQTYTLPTSYICDLAGDMKPVVLGSGGILSLMILAW</sequence>
<protein>
    <submittedName>
        <fullName evidence="1">Uncharacterized protein</fullName>
    </submittedName>
</protein>